<gene>
    <name evidence="2" type="ORF">GYMLUDRAFT_42018</name>
</gene>
<evidence type="ECO:0000256" key="1">
    <source>
        <dbReference type="SAM" id="SignalP"/>
    </source>
</evidence>
<evidence type="ECO:0000313" key="3">
    <source>
        <dbReference type="Proteomes" id="UP000053593"/>
    </source>
</evidence>
<sequence length="174" mass="18200">MNLLFIIPFLISGIAADTNHHITTDNTTLWVNAIVGKNGVSTAECWGIQPGFVVSTQPGTVGNQILQLGSLSNGSYTVFPQGPNVDAGLHNAPNPQWVALLSGEGNVNFPQSPATPNLTINAGDLLIAVDTVGTSTIGHRTVWNGGSVVLQMPFGVGFVPDHKTIEGACPKTHH</sequence>
<feature type="signal peptide" evidence="1">
    <location>
        <begin position="1"/>
        <end position="16"/>
    </location>
</feature>
<dbReference type="Proteomes" id="UP000053593">
    <property type="component" value="Unassembled WGS sequence"/>
</dbReference>
<feature type="chain" id="PRO_5002208667" evidence="1">
    <location>
        <begin position="17"/>
        <end position="174"/>
    </location>
</feature>
<keyword evidence="1" id="KW-0732">Signal</keyword>
<protein>
    <submittedName>
        <fullName evidence="2">Uncharacterized protein</fullName>
    </submittedName>
</protein>
<dbReference type="AlphaFoldDB" id="A0A0D0CIQ7"/>
<proteinExistence type="predicted"/>
<dbReference type="EMBL" id="KN834767">
    <property type="protein sequence ID" value="KIK62549.1"/>
    <property type="molecule type" value="Genomic_DNA"/>
</dbReference>
<dbReference type="OrthoDB" id="3223416at2759"/>
<accession>A0A0D0CIQ7</accession>
<keyword evidence="3" id="KW-1185">Reference proteome</keyword>
<dbReference type="HOGENOM" id="CLU_062260_1_0_1"/>
<evidence type="ECO:0000313" key="2">
    <source>
        <dbReference type="EMBL" id="KIK62549.1"/>
    </source>
</evidence>
<organism evidence="2 3">
    <name type="scientific">Collybiopsis luxurians FD-317 M1</name>
    <dbReference type="NCBI Taxonomy" id="944289"/>
    <lineage>
        <taxon>Eukaryota</taxon>
        <taxon>Fungi</taxon>
        <taxon>Dikarya</taxon>
        <taxon>Basidiomycota</taxon>
        <taxon>Agaricomycotina</taxon>
        <taxon>Agaricomycetes</taxon>
        <taxon>Agaricomycetidae</taxon>
        <taxon>Agaricales</taxon>
        <taxon>Marasmiineae</taxon>
        <taxon>Omphalotaceae</taxon>
        <taxon>Collybiopsis</taxon>
        <taxon>Collybiopsis luxurians</taxon>
    </lineage>
</organism>
<name>A0A0D0CIQ7_9AGAR</name>
<reference evidence="2 3" key="1">
    <citation type="submission" date="2014-04" db="EMBL/GenBank/DDBJ databases">
        <title>Evolutionary Origins and Diversification of the Mycorrhizal Mutualists.</title>
        <authorList>
            <consortium name="DOE Joint Genome Institute"/>
            <consortium name="Mycorrhizal Genomics Consortium"/>
            <person name="Kohler A."/>
            <person name="Kuo A."/>
            <person name="Nagy L.G."/>
            <person name="Floudas D."/>
            <person name="Copeland A."/>
            <person name="Barry K.W."/>
            <person name="Cichocki N."/>
            <person name="Veneault-Fourrey C."/>
            <person name="LaButti K."/>
            <person name="Lindquist E.A."/>
            <person name="Lipzen A."/>
            <person name="Lundell T."/>
            <person name="Morin E."/>
            <person name="Murat C."/>
            <person name="Riley R."/>
            <person name="Ohm R."/>
            <person name="Sun H."/>
            <person name="Tunlid A."/>
            <person name="Henrissat B."/>
            <person name="Grigoriev I.V."/>
            <person name="Hibbett D.S."/>
            <person name="Martin F."/>
        </authorList>
    </citation>
    <scope>NUCLEOTIDE SEQUENCE [LARGE SCALE GENOMIC DNA]</scope>
    <source>
        <strain evidence="2 3">FD-317 M1</strain>
    </source>
</reference>